<evidence type="ECO:0000256" key="8">
    <source>
        <dbReference type="SAM" id="Phobius"/>
    </source>
</evidence>
<dbReference type="Gene3D" id="1.20.1250.20">
    <property type="entry name" value="MFS general substrate transporter like domains"/>
    <property type="match status" value="1"/>
</dbReference>
<feature type="transmembrane region" description="Helical" evidence="8">
    <location>
        <begin position="12"/>
        <end position="34"/>
    </location>
</feature>
<dbReference type="Pfam" id="PF00083">
    <property type="entry name" value="Sugar_tr"/>
    <property type="match status" value="1"/>
</dbReference>
<evidence type="ECO:0000256" key="4">
    <source>
        <dbReference type="ARBA" id="ARBA00022692"/>
    </source>
</evidence>
<feature type="transmembrane region" description="Helical" evidence="8">
    <location>
        <begin position="316"/>
        <end position="337"/>
    </location>
</feature>
<dbReference type="EMBL" id="PDEP01000004">
    <property type="protein sequence ID" value="PEN07963.1"/>
    <property type="molecule type" value="Genomic_DNA"/>
</dbReference>
<feature type="transmembrane region" description="Helical" evidence="8">
    <location>
        <begin position="380"/>
        <end position="403"/>
    </location>
</feature>
<dbReference type="GO" id="GO:0016020">
    <property type="term" value="C:membrane"/>
    <property type="evidence" value="ECO:0007669"/>
    <property type="project" value="UniProtKB-SubCell"/>
</dbReference>
<gene>
    <name evidence="10" type="ORF">CRI93_05835</name>
</gene>
<evidence type="ECO:0000256" key="5">
    <source>
        <dbReference type="ARBA" id="ARBA00022989"/>
    </source>
</evidence>
<proteinExistence type="inferred from homology"/>
<feature type="domain" description="Major facilitator superfamily (MFS) profile" evidence="9">
    <location>
        <begin position="15"/>
        <end position="434"/>
    </location>
</feature>
<dbReference type="PROSITE" id="PS50850">
    <property type="entry name" value="MFS"/>
    <property type="match status" value="1"/>
</dbReference>
<protein>
    <submittedName>
        <fullName evidence="10">MFS transporter</fullName>
    </submittedName>
</protein>
<name>A0A2H3NQL4_9BACT</name>
<evidence type="ECO:0000313" key="10">
    <source>
        <dbReference type="EMBL" id="PEN07963.1"/>
    </source>
</evidence>
<evidence type="ECO:0000256" key="6">
    <source>
        <dbReference type="ARBA" id="ARBA00023136"/>
    </source>
</evidence>
<keyword evidence="6 8" id="KW-0472">Membrane</keyword>
<dbReference type="PROSITE" id="PS00217">
    <property type="entry name" value="SUGAR_TRANSPORT_2"/>
    <property type="match status" value="1"/>
</dbReference>
<feature type="transmembrane region" description="Helical" evidence="8">
    <location>
        <begin position="290"/>
        <end position="309"/>
    </location>
</feature>
<dbReference type="InterPro" id="IPR005828">
    <property type="entry name" value="MFS_sugar_transport-like"/>
</dbReference>
<dbReference type="InterPro" id="IPR005829">
    <property type="entry name" value="Sugar_transporter_CS"/>
</dbReference>
<dbReference type="OrthoDB" id="9783823at2"/>
<feature type="transmembrane region" description="Helical" evidence="8">
    <location>
        <begin position="49"/>
        <end position="70"/>
    </location>
</feature>
<feature type="transmembrane region" description="Helical" evidence="8">
    <location>
        <begin position="111"/>
        <end position="129"/>
    </location>
</feature>
<feature type="transmembrane region" description="Helical" evidence="8">
    <location>
        <begin position="82"/>
        <end position="99"/>
    </location>
</feature>
<dbReference type="GO" id="GO:0022857">
    <property type="term" value="F:transmembrane transporter activity"/>
    <property type="evidence" value="ECO:0007669"/>
    <property type="project" value="InterPro"/>
</dbReference>
<dbReference type="SUPFAM" id="SSF103473">
    <property type="entry name" value="MFS general substrate transporter"/>
    <property type="match status" value="1"/>
</dbReference>
<dbReference type="InterPro" id="IPR020846">
    <property type="entry name" value="MFS_dom"/>
</dbReference>
<evidence type="ECO:0000256" key="3">
    <source>
        <dbReference type="ARBA" id="ARBA00022448"/>
    </source>
</evidence>
<evidence type="ECO:0000313" key="11">
    <source>
        <dbReference type="Proteomes" id="UP000221024"/>
    </source>
</evidence>
<feature type="transmembrane region" description="Helical" evidence="8">
    <location>
        <begin position="409"/>
        <end position="430"/>
    </location>
</feature>
<feature type="transmembrane region" description="Helical" evidence="8">
    <location>
        <begin position="249"/>
        <end position="270"/>
    </location>
</feature>
<accession>A0A2H3NQL4</accession>
<dbReference type="PRINTS" id="PR00171">
    <property type="entry name" value="SUGRTRNSPORT"/>
</dbReference>
<comment type="subcellular location">
    <subcellularLocation>
        <location evidence="1">Membrane</location>
        <topology evidence="1">Multi-pass membrane protein</topology>
    </subcellularLocation>
</comment>
<dbReference type="RefSeq" id="WP_098061687.1">
    <property type="nucleotide sequence ID" value="NZ_PDEP01000004.1"/>
</dbReference>
<feature type="transmembrane region" description="Helical" evidence="8">
    <location>
        <begin position="173"/>
        <end position="193"/>
    </location>
</feature>
<organism evidence="10 11">
    <name type="scientific">Longimonas halophila</name>
    <dbReference type="NCBI Taxonomy" id="1469170"/>
    <lineage>
        <taxon>Bacteria</taxon>
        <taxon>Pseudomonadati</taxon>
        <taxon>Rhodothermota</taxon>
        <taxon>Rhodothermia</taxon>
        <taxon>Rhodothermales</taxon>
        <taxon>Salisaetaceae</taxon>
        <taxon>Longimonas</taxon>
    </lineage>
</organism>
<feature type="transmembrane region" description="Helical" evidence="8">
    <location>
        <begin position="343"/>
        <end position="368"/>
    </location>
</feature>
<evidence type="ECO:0000256" key="2">
    <source>
        <dbReference type="ARBA" id="ARBA00010992"/>
    </source>
</evidence>
<dbReference type="PANTHER" id="PTHR48020">
    <property type="entry name" value="PROTON MYO-INOSITOL COTRANSPORTER"/>
    <property type="match status" value="1"/>
</dbReference>
<dbReference type="PROSITE" id="PS00216">
    <property type="entry name" value="SUGAR_TRANSPORT_1"/>
    <property type="match status" value="1"/>
</dbReference>
<keyword evidence="11" id="KW-1185">Reference proteome</keyword>
<evidence type="ECO:0000256" key="1">
    <source>
        <dbReference type="ARBA" id="ARBA00004141"/>
    </source>
</evidence>
<sequence>MDTNASTSSRTLYISTFVAALAGFLFGFDTIVISGADRPIQELWGLSDFFHGTFIMSMALWGTVVGALLGGIPCDRFGRRKTLFWIGVLYLLSALGSALAPNPYLFSSARFIGGLGVGASSVAVPIYLSEITPAQNRGKRVALYQFNIVFGILIAYFSNYFIGSAVDTEAWRWMLGVEAIPAAVYCFFVIGIPESPRWLALRKRDESAAREVLQTFNPGANVEKLLQVIKTSVTKEVPFSKFFSKRFRFPILLAFLVAFFNQWSGINFVLYYAPRIFEQAGIAAGDVLGASVPIGVMNLLFTLLGMYLIDRIGRKTLMYIGSFGYIASLLGVSWAFATGADGAVVVAFISAFIAAHAVGQGAVIWVFISEIFPNAVRDYGMSLGSGTHWVFAALITLITPMVLSSFSGAQIFLFFAGMMVLQLLFVWAIMPETKGITLEEMEVKLGISTDALEEVVETRSPDEDMR</sequence>
<dbReference type="PANTHER" id="PTHR48020:SF12">
    <property type="entry name" value="PROTON MYO-INOSITOL COTRANSPORTER"/>
    <property type="match status" value="1"/>
</dbReference>
<dbReference type="Proteomes" id="UP000221024">
    <property type="component" value="Unassembled WGS sequence"/>
</dbReference>
<comment type="caution">
    <text evidence="10">The sequence shown here is derived from an EMBL/GenBank/DDBJ whole genome shotgun (WGS) entry which is preliminary data.</text>
</comment>
<dbReference type="InterPro" id="IPR003663">
    <property type="entry name" value="Sugar/inositol_transpt"/>
</dbReference>
<dbReference type="AlphaFoldDB" id="A0A2H3NQL4"/>
<dbReference type="InterPro" id="IPR036259">
    <property type="entry name" value="MFS_trans_sf"/>
</dbReference>
<keyword evidence="4 8" id="KW-0812">Transmembrane</keyword>
<evidence type="ECO:0000256" key="7">
    <source>
        <dbReference type="RuleBase" id="RU003346"/>
    </source>
</evidence>
<dbReference type="InterPro" id="IPR050814">
    <property type="entry name" value="Myo-inositol_Transporter"/>
</dbReference>
<evidence type="ECO:0000259" key="9">
    <source>
        <dbReference type="PROSITE" id="PS50850"/>
    </source>
</evidence>
<comment type="similarity">
    <text evidence="2 7">Belongs to the major facilitator superfamily. Sugar transporter (TC 2.A.1.1) family.</text>
</comment>
<keyword evidence="3 7" id="KW-0813">Transport</keyword>
<dbReference type="NCBIfam" id="TIGR00879">
    <property type="entry name" value="SP"/>
    <property type="match status" value="1"/>
</dbReference>
<keyword evidence="5 8" id="KW-1133">Transmembrane helix</keyword>
<reference evidence="10 11" key="1">
    <citation type="submission" date="2017-10" db="EMBL/GenBank/DDBJ databases">
        <title>Draft genome of Longimonas halophila.</title>
        <authorList>
            <person name="Goh K.M."/>
            <person name="Shamsir M.S."/>
            <person name="Lim S.W."/>
        </authorList>
    </citation>
    <scope>NUCLEOTIDE SEQUENCE [LARGE SCALE GENOMIC DNA]</scope>
    <source>
        <strain evidence="10 11">KCTC 42399</strain>
    </source>
</reference>
<feature type="transmembrane region" description="Helical" evidence="8">
    <location>
        <begin position="141"/>
        <end position="161"/>
    </location>
</feature>